<dbReference type="Gene3D" id="2.60.40.10">
    <property type="entry name" value="Immunoglobulins"/>
    <property type="match status" value="3"/>
</dbReference>
<dbReference type="Pfam" id="PF03372">
    <property type="entry name" value="Exo_endo_phos"/>
    <property type="match status" value="1"/>
</dbReference>
<feature type="chain" id="PRO_5032647333" description="LTD domain-containing protein" evidence="1">
    <location>
        <begin position="19"/>
        <end position="1238"/>
    </location>
</feature>
<evidence type="ECO:0000259" key="2">
    <source>
        <dbReference type="PROSITE" id="PS50093"/>
    </source>
</evidence>
<evidence type="ECO:0000256" key="1">
    <source>
        <dbReference type="SAM" id="SignalP"/>
    </source>
</evidence>
<feature type="signal peptide" evidence="1">
    <location>
        <begin position="1"/>
        <end position="18"/>
    </location>
</feature>
<dbReference type="SUPFAM" id="SSF74853">
    <property type="entry name" value="Lamin A/C globular tail domain"/>
    <property type="match status" value="1"/>
</dbReference>
<dbReference type="SMART" id="SM00089">
    <property type="entry name" value="PKD"/>
    <property type="match status" value="3"/>
</dbReference>
<reference evidence="4 5" key="1">
    <citation type="submission" date="2020-08" db="EMBL/GenBank/DDBJ databases">
        <title>Genomic Encyclopedia of Type Strains, Phase IV (KMG-IV): sequencing the most valuable type-strain genomes for metagenomic binning, comparative biology and taxonomic classification.</title>
        <authorList>
            <person name="Goeker M."/>
        </authorList>
    </citation>
    <scope>NUCLEOTIDE SEQUENCE [LARGE SCALE GENOMIC DNA]</scope>
    <source>
        <strain evidence="4 5">DSM 21458</strain>
    </source>
</reference>
<dbReference type="Gene3D" id="3.60.10.10">
    <property type="entry name" value="Endonuclease/exonuclease/phosphatase"/>
    <property type="match status" value="1"/>
</dbReference>
<feature type="domain" description="PKD" evidence="2">
    <location>
        <begin position="1016"/>
        <end position="1072"/>
    </location>
</feature>
<dbReference type="PANTHER" id="PTHR42834:SF1">
    <property type="entry name" value="ENDONUCLEASE_EXONUCLEASE_PHOSPHATASE FAMILY PROTEIN (AFU_ORTHOLOGUE AFUA_3G09210)"/>
    <property type="match status" value="1"/>
</dbReference>
<organism evidence="4 5">
    <name type="scientific">Deinobacterium chartae</name>
    <dbReference type="NCBI Taxonomy" id="521158"/>
    <lineage>
        <taxon>Bacteria</taxon>
        <taxon>Thermotogati</taxon>
        <taxon>Deinococcota</taxon>
        <taxon>Deinococci</taxon>
        <taxon>Deinococcales</taxon>
        <taxon>Deinococcaceae</taxon>
        <taxon>Deinobacterium</taxon>
    </lineage>
</organism>
<sequence>MQKRLVWIAITASLASCAQQPISPNADVKLTLNGTLSGVQRVTVSVSGPESRTLEAKVDGGRYTVDLKGLKKGTYTVTARAWDGPTDNDIVLYRAQGQMDLEGGTRSLTFERAKGKVNLEVEGLDETNTLKTYLGNNPQPLSLGAAKLSATAKNLAFDLETGRNLVLRLEEVDASGKVVARATSNAFNLSDGGTTLRLTLQDLPPENEIQDPTAPLISGPQNPRAGSESEYTFTLEDPNASEAVTLKALEVAWGDGSTSTEVLSGKSQTVKLKHTWVTEGTRTLTAKVFNSEGRSAQAQYTVKVSTTPNPDPDTLPAVPVITGADSVQATEPYSLQVDVSSPVALKELEVNWDDGTAPEIIPLEGLQASKTLSHTYAAGQVGTRTIRVTVRNTQNQENSGTKAITVNAAPIDCPAPTGTVRNIGEIQGTGATSPLVNERVMVRGVVTANHQAGLSGFFIQEIAPDGNEETSDGLFVYTASAPLAVEVGQIVQLSGVVNEYKGNSDALPGTSTQLTSISDFAKCNGTLNVTPVEINLPLNGPEQLEKYENMLVTFPQALTVTEVYQLGQFGTVALSVGGRQYHPNNGNVPASREENLRRRILLDDASNKQNPNPIPYLSGEGDNRTRRIGDVATGVTGVLGYSFDAFRVQPTQPVAFQEGDSPRTVAPEAVNGRLKVASFNVLNYFTTFGSRGARNDTEFQRQRTKIIEALYAIDADVVGLIEMENNGGVAVQNLVDGLNAKYGNAPYTYVQTGVTKPQGASGDVITNAIIYKKTAVKPVGTPWIDTNPVHNRPVVGQTFQEIEGSGVFTLLVNHFKSKRCDGNPTGGDAETDEGCYSATRVQQAQALLNFIGKVQAESGDNDVLAMGDFNAYELEAPIKALRGTLTGLDLRVPATDRYSYVYDGESGYLDHAMGTSSIVASVTGVTQWHINSNEPRALQYTNSRYSSDNTYAPTPYASSDHDPIIVGLNLQPDPVRSAAPRVVLSGDANVLQNTAYALGIEVQPDTGRTITDLKVKWTAQAAFETLAPNTTSATRTYTEPGNYTITVQATDDAGRTGESTKTVTVTSSGGGSGADLFFSEYIEGSSSNKALEIYNPTASSVDLNGYRVELYTNGSTSVQNALNLSGTLPAGGTVVIYNSSFTATSKDKGSVNVDSNVTFFNGDDALVLKKNDVIIDRIGRVGERPNGAWTGGGLSTQDRTLRRKASVTQGDPNATATFDPSVEWDGYPIDSVDNLGQR</sequence>
<dbReference type="PROSITE" id="PS50093">
    <property type="entry name" value="PKD"/>
    <property type="match status" value="1"/>
</dbReference>
<evidence type="ECO:0008006" key="6">
    <source>
        <dbReference type="Google" id="ProtNLM"/>
    </source>
</evidence>
<gene>
    <name evidence="4" type="ORF">HNR42_000060</name>
</gene>
<keyword evidence="5" id="KW-1185">Reference proteome</keyword>
<dbReference type="Pfam" id="PF00932">
    <property type="entry name" value="LTD"/>
    <property type="match status" value="1"/>
</dbReference>
<dbReference type="InterPro" id="IPR035986">
    <property type="entry name" value="PKD_dom_sf"/>
</dbReference>
<dbReference type="InterPro" id="IPR001322">
    <property type="entry name" value="Lamin_tail_dom"/>
</dbReference>
<dbReference type="SUPFAM" id="SSF56219">
    <property type="entry name" value="DNase I-like"/>
    <property type="match status" value="1"/>
</dbReference>
<evidence type="ECO:0000259" key="3">
    <source>
        <dbReference type="PROSITE" id="PS51841"/>
    </source>
</evidence>
<dbReference type="CDD" id="cd10283">
    <property type="entry name" value="MnuA_DNase1-like"/>
    <property type="match status" value="1"/>
</dbReference>
<dbReference type="EMBL" id="JACHHG010000001">
    <property type="protein sequence ID" value="MBB6096648.1"/>
    <property type="molecule type" value="Genomic_DNA"/>
</dbReference>
<dbReference type="InterPro" id="IPR022409">
    <property type="entry name" value="PKD/Chitinase_dom"/>
</dbReference>
<dbReference type="NCBIfam" id="NF033681">
    <property type="entry name" value="ExeM_NucH_DNase"/>
    <property type="match status" value="1"/>
</dbReference>
<dbReference type="InterPro" id="IPR047971">
    <property type="entry name" value="ExeM-like"/>
</dbReference>
<keyword evidence="1" id="KW-0732">Signal</keyword>
<dbReference type="PROSITE" id="PS51257">
    <property type="entry name" value="PROKAR_LIPOPROTEIN"/>
    <property type="match status" value="1"/>
</dbReference>
<evidence type="ECO:0000313" key="5">
    <source>
        <dbReference type="Proteomes" id="UP000569951"/>
    </source>
</evidence>
<dbReference type="InterPro" id="IPR000601">
    <property type="entry name" value="PKD_dom"/>
</dbReference>
<evidence type="ECO:0000313" key="4">
    <source>
        <dbReference type="EMBL" id="MBB6096648.1"/>
    </source>
</evidence>
<protein>
    <recommendedName>
        <fullName evidence="6">LTD domain-containing protein</fullName>
    </recommendedName>
</protein>
<dbReference type="AlphaFoldDB" id="A0A841HXL3"/>
<dbReference type="GO" id="GO:0003824">
    <property type="term" value="F:catalytic activity"/>
    <property type="evidence" value="ECO:0007669"/>
    <property type="project" value="InterPro"/>
</dbReference>
<dbReference type="InterPro" id="IPR036691">
    <property type="entry name" value="Endo/exonu/phosph_ase_sf"/>
</dbReference>
<name>A0A841HXL3_9DEIO</name>
<feature type="domain" description="LTD" evidence="3">
    <location>
        <begin position="1059"/>
        <end position="1211"/>
    </location>
</feature>
<dbReference type="InterPro" id="IPR005135">
    <property type="entry name" value="Endo/exonuclease/phosphatase"/>
</dbReference>
<dbReference type="InterPro" id="IPR013783">
    <property type="entry name" value="Ig-like_fold"/>
</dbReference>
<dbReference type="Proteomes" id="UP000569951">
    <property type="component" value="Unassembled WGS sequence"/>
</dbReference>
<dbReference type="CDD" id="cd04486">
    <property type="entry name" value="YhcR_OBF_like"/>
    <property type="match status" value="1"/>
</dbReference>
<dbReference type="PROSITE" id="PS51841">
    <property type="entry name" value="LTD"/>
    <property type="match status" value="1"/>
</dbReference>
<dbReference type="SUPFAM" id="SSF49299">
    <property type="entry name" value="PKD domain"/>
    <property type="match status" value="1"/>
</dbReference>
<accession>A0A841HXL3</accession>
<dbReference type="InterPro" id="IPR036415">
    <property type="entry name" value="Lamin_tail_dom_sf"/>
</dbReference>
<comment type="caution">
    <text evidence="4">The sequence shown here is derived from an EMBL/GenBank/DDBJ whole genome shotgun (WGS) entry which is preliminary data.</text>
</comment>
<dbReference type="RefSeq" id="WP_183983336.1">
    <property type="nucleotide sequence ID" value="NZ_JACHHG010000001.1"/>
</dbReference>
<dbReference type="CDD" id="cd00146">
    <property type="entry name" value="PKD"/>
    <property type="match status" value="1"/>
</dbReference>
<proteinExistence type="predicted"/>
<dbReference type="PANTHER" id="PTHR42834">
    <property type="entry name" value="ENDONUCLEASE/EXONUCLEASE/PHOSPHATASE FAMILY PROTEIN (AFU_ORTHOLOGUE AFUA_3G09210)"/>
    <property type="match status" value="1"/>
</dbReference>